<dbReference type="PROSITE" id="PS50005">
    <property type="entry name" value="TPR"/>
    <property type="match status" value="1"/>
</dbReference>
<feature type="signal peptide" evidence="2">
    <location>
        <begin position="1"/>
        <end position="19"/>
    </location>
</feature>
<protein>
    <submittedName>
        <fullName evidence="3">Tetratricopeptide repeat protein</fullName>
    </submittedName>
</protein>
<evidence type="ECO:0000256" key="1">
    <source>
        <dbReference type="PROSITE-ProRule" id="PRU00339"/>
    </source>
</evidence>
<comment type="caution">
    <text evidence="3">The sequence shown here is derived from an EMBL/GenBank/DDBJ whole genome shotgun (WGS) entry which is preliminary data.</text>
</comment>
<evidence type="ECO:0000313" key="3">
    <source>
        <dbReference type="EMBL" id="MBE9660305.1"/>
    </source>
</evidence>
<dbReference type="Gene3D" id="1.25.40.10">
    <property type="entry name" value="Tetratricopeptide repeat domain"/>
    <property type="match status" value="2"/>
</dbReference>
<gene>
    <name evidence="3" type="ORF">IRJ16_00265</name>
</gene>
<dbReference type="InterPro" id="IPR011990">
    <property type="entry name" value="TPR-like_helical_dom_sf"/>
</dbReference>
<dbReference type="PROSITE" id="PS50293">
    <property type="entry name" value="TPR_REGION"/>
    <property type="match status" value="1"/>
</dbReference>
<dbReference type="SMART" id="SM00028">
    <property type="entry name" value="TPR"/>
    <property type="match status" value="6"/>
</dbReference>
<sequence>MRTTLIALITCLFSATVFAQAGKVDDALLMDYYQNQRYLEAADYLKKTFPEPITDVKALNRLAYMSRLAKRLPEAEMYYQRVYDIDTADRSALFAIADINAARGNQNRAELFLKRILLTDTTNISVYTKLATIAGSKKDTAAAVNYLERANKLNDADVSVAVDLGEFYIKLKKFDKALKVLDRASEVDPDNVYILQAMVELLFKEKKFKEVVASCQKLIALDAMDKTTRYRLGVSYYSLDNFSCGAEILSSTPTNDQTEYSDYFAALCYKGLKDMNKCIYWLGKAIEQGVSGNVASYYAEMGDSHEALAKPKNATKAYLKALQFDDTQPQYYYAIALVYDKQLKDKANAKLYYKKAAAAYVQDIKTVENPMTIYTLASLFDSQLKDTANAIKYYKKYISSKPPQKQQQYIDYTNSRIGQLGGGTD</sequence>
<evidence type="ECO:0000313" key="4">
    <source>
        <dbReference type="Proteomes" id="UP000622475"/>
    </source>
</evidence>
<dbReference type="EMBL" id="JADFFL010000001">
    <property type="protein sequence ID" value="MBE9660305.1"/>
    <property type="molecule type" value="Genomic_DNA"/>
</dbReference>
<dbReference type="PANTHER" id="PTHR12558:SF47">
    <property type="entry name" value="LIPOPOLYSACCHARIDE ASSEMBLY PROTEIN B"/>
    <property type="match status" value="1"/>
</dbReference>
<accession>A0A929PVG5</accession>
<dbReference type="SUPFAM" id="SSF81901">
    <property type="entry name" value="HCP-like"/>
    <property type="match status" value="2"/>
</dbReference>
<reference evidence="3" key="1">
    <citation type="submission" date="2020-10" db="EMBL/GenBank/DDBJ databases">
        <title>Mucilaginibacter mali sp. nov., isolated from rhizosphere soil of apple orchard.</title>
        <authorList>
            <person name="Lee J.-S."/>
            <person name="Kim H.S."/>
            <person name="Kim J.-S."/>
        </authorList>
    </citation>
    <scope>NUCLEOTIDE SEQUENCE</scope>
    <source>
        <strain evidence="3">KCTC 22746</strain>
    </source>
</reference>
<keyword evidence="4" id="KW-1185">Reference proteome</keyword>
<proteinExistence type="predicted"/>
<feature type="chain" id="PRO_5037042896" evidence="2">
    <location>
        <begin position="20"/>
        <end position="425"/>
    </location>
</feature>
<keyword evidence="1" id="KW-0802">TPR repeat</keyword>
<dbReference type="RefSeq" id="WP_194109511.1">
    <property type="nucleotide sequence ID" value="NZ_JADFFL010000001.1"/>
</dbReference>
<dbReference type="Proteomes" id="UP000622475">
    <property type="component" value="Unassembled WGS sequence"/>
</dbReference>
<dbReference type="InterPro" id="IPR019734">
    <property type="entry name" value="TPR_rpt"/>
</dbReference>
<dbReference type="Pfam" id="PF13181">
    <property type="entry name" value="TPR_8"/>
    <property type="match status" value="2"/>
</dbReference>
<evidence type="ECO:0000256" key="2">
    <source>
        <dbReference type="SAM" id="SignalP"/>
    </source>
</evidence>
<keyword evidence="2" id="KW-0732">Signal</keyword>
<feature type="repeat" description="TPR" evidence="1">
    <location>
        <begin position="158"/>
        <end position="191"/>
    </location>
</feature>
<dbReference type="AlphaFoldDB" id="A0A929PVG5"/>
<name>A0A929PVG5_9SPHI</name>
<organism evidence="3 4">
    <name type="scientific">Mucilaginibacter myungsuensis</name>
    <dbReference type="NCBI Taxonomy" id="649104"/>
    <lineage>
        <taxon>Bacteria</taxon>
        <taxon>Pseudomonadati</taxon>
        <taxon>Bacteroidota</taxon>
        <taxon>Sphingobacteriia</taxon>
        <taxon>Sphingobacteriales</taxon>
        <taxon>Sphingobacteriaceae</taxon>
        <taxon>Mucilaginibacter</taxon>
    </lineage>
</organism>
<dbReference type="PANTHER" id="PTHR12558">
    <property type="entry name" value="CELL DIVISION CYCLE 16,23,27"/>
    <property type="match status" value="1"/>
</dbReference>
<dbReference type="Pfam" id="PF14559">
    <property type="entry name" value="TPR_19"/>
    <property type="match status" value="1"/>
</dbReference>